<name>E0SSS6_IGNAA</name>
<keyword evidence="4" id="KW-1185">Reference proteome</keyword>
<dbReference type="KEGG" id="iag:Igag_0643"/>
<sequence length="165" mass="19364">MNICIVYYSKTGKTHRVVEYIKKRLEERGTKVKIFFVAPTKEYFNKFLHLNPRILYEVLAKKTIEITNIVIDQNTCSMLIIATPVWWGSASPPIYTFIEKYSGRYGNPVYCIATADLEIDYASKLKRELDEKRYNVIDCISIVNLDRDMDKLNRFIESIINRFTS</sequence>
<evidence type="ECO:0000259" key="2">
    <source>
        <dbReference type="PROSITE" id="PS50902"/>
    </source>
</evidence>
<dbReference type="PANTHER" id="PTHR39201:SF1">
    <property type="entry name" value="FLAVODOXIN-LIKE DOMAIN-CONTAINING PROTEIN"/>
    <property type="match status" value="1"/>
</dbReference>
<organism evidence="3 4">
    <name type="scientific">Ignisphaera aggregans (strain DSM 17230 / JCM 13409 / AQ1.S1)</name>
    <dbReference type="NCBI Taxonomy" id="583356"/>
    <lineage>
        <taxon>Archaea</taxon>
        <taxon>Thermoproteota</taxon>
        <taxon>Thermoprotei</taxon>
        <taxon>Desulfurococcales</taxon>
        <taxon>Desulfurococcaceae</taxon>
        <taxon>Ignisphaera</taxon>
    </lineage>
</organism>
<accession>E0SSS6</accession>
<dbReference type="Proteomes" id="UP000001304">
    <property type="component" value="Chromosome"/>
</dbReference>
<dbReference type="GO" id="GO:0010181">
    <property type="term" value="F:FMN binding"/>
    <property type="evidence" value="ECO:0007669"/>
    <property type="project" value="InterPro"/>
</dbReference>
<dbReference type="InterPro" id="IPR029039">
    <property type="entry name" value="Flavoprotein-like_sf"/>
</dbReference>
<gene>
    <name evidence="3" type="ordered locus">Igag_0643</name>
</gene>
<dbReference type="PROSITE" id="PS50902">
    <property type="entry name" value="FLAVODOXIN_LIKE"/>
    <property type="match status" value="1"/>
</dbReference>
<dbReference type="SUPFAM" id="SSF52218">
    <property type="entry name" value="Flavoproteins"/>
    <property type="match status" value="1"/>
</dbReference>
<reference evidence="3 4" key="1">
    <citation type="journal article" date="2010" name="Stand. Genomic Sci.">
        <title>Complete genome sequence of Ignisphaera aggregans type strain (AQ1.S1).</title>
        <authorList>
            <person name="Goker M."/>
            <person name="Held B."/>
            <person name="Lapidus A."/>
            <person name="Nolan M."/>
            <person name="Spring S."/>
            <person name="Yasawong M."/>
            <person name="Lucas S."/>
            <person name="Glavina Del Rio T."/>
            <person name="Tice H."/>
            <person name="Cheng J.F."/>
            <person name="Goodwin L."/>
            <person name="Tapia R."/>
            <person name="Pitluck S."/>
            <person name="Liolios K."/>
            <person name="Ivanova N."/>
            <person name="Mavromatis K."/>
            <person name="Mikhailova N."/>
            <person name="Pati A."/>
            <person name="Chen A."/>
            <person name="Palaniappan K."/>
            <person name="Brambilla E."/>
            <person name="Land M."/>
            <person name="Hauser L."/>
            <person name="Chang Y.J."/>
            <person name="Jeffries C.D."/>
            <person name="Brettin T."/>
            <person name="Detter J.C."/>
            <person name="Han C."/>
            <person name="Rohde M."/>
            <person name="Sikorski J."/>
            <person name="Woyke T."/>
            <person name="Bristow J."/>
            <person name="Eisen J.A."/>
            <person name="Markowitz V."/>
            <person name="Hugenholtz P."/>
            <person name="Kyrpides N.C."/>
            <person name="Klenk H.P."/>
        </authorList>
    </citation>
    <scope>NUCLEOTIDE SEQUENCE [LARGE SCALE GENOMIC DNA]</scope>
    <source>
        <strain evidence="4">DSM 17230 / JCM 13409 / AQ1.S1</strain>
    </source>
</reference>
<evidence type="ECO:0000256" key="1">
    <source>
        <dbReference type="ARBA" id="ARBA00038292"/>
    </source>
</evidence>
<comment type="similarity">
    <text evidence="1">Belongs to the SsuE family. Isf subfamily.</text>
</comment>
<dbReference type="InterPro" id="IPR008254">
    <property type="entry name" value="Flavodoxin/NO_synth"/>
</dbReference>
<protein>
    <recommendedName>
        <fullName evidence="2">Flavodoxin-like domain-containing protein</fullName>
    </recommendedName>
</protein>
<dbReference type="AlphaFoldDB" id="E0SSS6"/>
<dbReference type="GO" id="GO:0016491">
    <property type="term" value="F:oxidoreductase activity"/>
    <property type="evidence" value="ECO:0007669"/>
    <property type="project" value="InterPro"/>
</dbReference>
<dbReference type="Pfam" id="PF03358">
    <property type="entry name" value="FMN_red"/>
    <property type="match status" value="1"/>
</dbReference>
<dbReference type="PANTHER" id="PTHR39201">
    <property type="entry name" value="EXPORTED PROTEIN-RELATED"/>
    <property type="match status" value="1"/>
</dbReference>
<dbReference type="STRING" id="583356.Igag_0643"/>
<dbReference type="InterPro" id="IPR005025">
    <property type="entry name" value="FMN_Rdtase-like_dom"/>
</dbReference>
<feature type="domain" description="Flavodoxin-like" evidence="2">
    <location>
        <begin position="3"/>
        <end position="165"/>
    </location>
</feature>
<dbReference type="EMBL" id="CP002098">
    <property type="protein sequence ID" value="ADM27476.1"/>
    <property type="molecule type" value="Genomic_DNA"/>
</dbReference>
<proteinExistence type="inferred from homology"/>
<dbReference type="HOGENOM" id="CLU_1607131_0_0_2"/>
<dbReference type="Gene3D" id="3.40.50.360">
    <property type="match status" value="1"/>
</dbReference>
<dbReference type="BioCyc" id="IAGG583356:GHAH-642-MONOMER"/>
<evidence type="ECO:0000313" key="4">
    <source>
        <dbReference type="Proteomes" id="UP000001304"/>
    </source>
</evidence>
<evidence type="ECO:0000313" key="3">
    <source>
        <dbReference type="EMBL" id="ADM27476.1"/>
    </source>
</evidence>